<gene>
    <name evidence="4" type="ORF">ENS64_13470</name>
</gene>
<dbReference type="Pfam" id="PF07583">
    <property type="entry name" value="PSCyt2"/>
    <property type="match status" value="1"/>
</dbReference>
<dbReference type="PANTHER" id="PTHR35889">
    <property type="entry name" value="CYCLOINULO-OLIGOSACCHARIDE FRUCTANOTRANSFERASE-RELATED"/>
    <property type="match status" value="1"/>
</dbReference>
<name>A0A7C4LLY3_9PLAN</name>
<proteinExistence type="predicted"/>
<dbReference type="Pfam" id="PF07587">
    <property type="entry name" value="PSD1"/>
    <property type="match status" value="1"/>
</dbReference>
<protein>
    <submittedName>
        <fullName evidence="4">DUF1549 domain-containing protein</fullName>
    </submittedName>
</protein>
<feature type="chain" id="PRO_5028423549" evidence="1">
    <location>
        <begin position="20"/>
        <end position="804"/>
    </location>
</feature>
<organism evidence="4">
    <name type="scientific">Schlesneria paludicola</name>
    <dbReference type="NCBI Taxonomy" id="360056"/>
    <lineage>
        <taxon>Bacteria</taxon>
        <taxon>Pseudomonadati</taxon>
        <taxon>Planctomycetota</taxon>
        <taxon>Planctomycetia</taxon>
        <taxon>Planctomycetales</taxon>
        <taxon>Planctomycetaceae</taxon>
        <taxon>Schlesneria</taxon>
    </lineage>
</organism>
<evidence type="ECO:0000313" key="4">
    <source>
        <dbReference type="EMBL" id="HGT40252.1"/>
    </source>
</evidence>
<sequence>MKWLLSFTVMLTCAAFASAADVQKLSVFPSSIQLTTSLDRQLFTVQAQFVDGITRDVAAEAQVTLAHPGLVRLDGRTLYPVADGATELTVEYGGHKVVVPVKVERAAESRPISFKLDVMPVFMKAGCNSGSCHGAARGKDGFRLSLFGFDPDGDHYRITREMPGRRIDFAVPEASLLIEKSVGAVPHTGGKRFEPHAELNRTLVEWIAAGCPTDPADVAVCTGIELYPPGGVLDGEGATQQVTVRATYSDGTDRDVTSLALFLSSNDTSASISPEGVITAGSRGEAFIMARFSTYTVGSHFVVLPQGLQWEQKPTPIRNYIDELVQAKLQQLRMDPAPRCSDEVFLRRVFIDLTGLLPTEDEYQRFMSSTEPDKRDKLIEELLERKEFTEVWVSKWAEWLMMRSNNQVSAKSIALYYTWLSETIADNVPLDQMVREILSASGGTFRNPATNFYQIERDTLKVSENVAQIFLGMRTQCAQCHNHPFDRWTQDDYYGFAAFFSQIGRKQGEDYREVIIFNSGSGEVRHPVGNRVMPPVFLGAGPADVAGKDRRVVLAEWLASPQNPYFARNFVNRVWQHFFGIGIVEPVDDVRVSNPPSNEPLLAELARRFTESRYDFKGLVRDICQSETYQRGTETNPSNELDTRNFARQQLRRIKAESMLDIVSQVTGTKDKFPRLPLGARAVQIADGATSNYFLTTFGRATRETACSCEVKMEPTLSQALHLLNGDTTNNKIQQGGLIAQWLKDGLAPSQIIERLYIRTLTRKPLYEEQASLQPLFGEGQNVKPVLDDIFWALLNSREFVFNH</sequence>
<evidence type="ECO:0000259" key="2">
    <source>
        <dbReference type="Pfam" id="PF07583"/>
    </source>
</evidence>
<keyword evidence="1" id="KW-0732">Signal</keyword>
<feature type="signal peptide" evidence="1">
    <location>
        <begin position="1"/>
        <end position="19"/>
    </location>
</feature>
<comment type="caution">
    <text evidence="4">The sequence shown here is derived from an EMBL/GenBank/DDBJ whole genome shotgun (WGS) entry which is preliminary data.</text>
</comment>
<dbReference type="InterPro" id="IPR008964">
    <property type="entry name" value="Invasin/intimin_cell_adhesion"/>
</dbReference>
<dbReference type="EMBL" id="DSVQ01000016">
    <property type="protein sequence ID" value="HGT40252.1"/>
    <property type="molecule type" value="Genomic_DNA"/>
</dbReference>
<feature type="domain" description="DUF1549" evidence="2">
    <location>
        <begin position="321"/>
        <end position="503"/>
    </location>
</feature>
<accession>A0A7C4LLY3</accession>
<dbReference type="AlphaFoldDB" id="A0A7C4LLY3"/>
<feature type="domain" description="DUF1553" evidence="3">
    <location>
        <begin position="550"/>
        <end position="774"/>
    </location>
</feature>
<dbReference type="SUPFAM" id="SSF49373">
    <property type="entry name" value="Invasin/intimin cell-adhesion fragments"/>
    <property type="match status" value="1"/>
</dbReference>
<dbReference type="Gene3D" id="2.60.40.1080">
    <property type="match status" value="2"/>
</dbReference>
<evidence type="ECO:0000256" key="1">
    <source>
        <dbReference type="SAM" id="SignalP"/>
    </source>
</evidence>
<evidence type="ECO:0000259" key="3">
    <source>
        <dbReference type="Pfam" id="PF07587"/>
    </source>
</evidence>
<dbReference type="InterPro" id="IPR011444">
    <property type="entry name" value="DUF1549"/>
</dbReference>
<reference evidence="4" key="1">
    <citation type="journal article" date="2020" name="mSystems">
        <title>Genome- and Community-Level Interaction Insights into Carbon Utilization and Element Cycling Functions of Hydrothermarchaeota in Hydrothermal Sediment.</title>
        <authorList>
            <person name="Zhou Z."/>
            <person name="Liu Y."/>
            <person name="Xu W."/>
            <person name="Pan J."/>
            <person name="Luo Z.H."/>
            <person name="Li M."/>
        </authorList>
    </citation>
    <scope>NUCLEOTIDE SEQUENCE [LARGE SCALE GENOMIC DNA]</scope>
    <source>
        <strain evidence="4">SpSt-508</strain>
    </source>
</reference>
<dbReference type="InterPro" id="IPR022655">
    <property type="entry name" value="DUF1553"/>
</dbReference>
<dbReference type="PANTHER" id="PTHR35889:SF3">
    <property type="entry name" value="F-BOX DOMAIN-CONTAINING PROTEIN"/>
    <property type="match status" value="1"/>
</dbReference>